<proteinExistence type="inferred from homology"/>
<evidence type="ECO:0000313" key="4">
    <source>
        <dbReference type="EMBL" id="KAJ4391169.1"/>
    </source>
</evidence>
<protein>
    <recommendedName>
        <fullName evidence="6">Enoyl-CoA hydratase</fullName>
    </recommendedName>
</protein>
<dbReference type="Proteomes" id="UP001140453">
    <property type="component" value="Unassembled WGS sequence"/>
</dbReference>
<name>A0A9W8YVF7_9PEZI</name>
<sequence>MVVANTDHASVLYEPSAEGITLISINRPQVRNAVNAPTAKLLAEAFRRFENDDTQKVCILTGSGGQTFCAGYDLHEVATSPSPSASPPNTTLHTTTNPTSSSLSTRVQPVTTTNPRAELLQDILGPMGPSRMLLTKPLIAAVSGHAVAGGLELSLLADMRVCDTTAIFGVFCRRWGVPLIDGGTVRLPRVVGLGRALDMILTGRSVDAQEALAMGLANRVVPKGKAVEAAKEIARSLVAFPQLCMRADRRSAYHGVYEAGSLTEALGFEYRNGIDVVEKEGVQGAAKFDKGQGRGGSFDLVKGKL</sequence>
<dbReference type="PANTHER" id="PTHR43802:SF1">
    <property type="entry name" value="IP11341P-RELATED"/>
    <property type="match status" value="1"/>
</dbReference>
<evidence type="ECO:0000313" key="5">
    <source>
        <dbReference type="Proteomes" id="UP001140453"/>
    </source>
</evidence>
<evidence type="ECO:0000256" key="2">
    <source>
        <dbReference type="RuleBase" id="RU003707"/>
    </source>
</evidence>
<gene>
    <name evidence="4" type="ORF">N0V93_004785</name>
</gene>
<dbReference type="Gene3D" id="1.10.287.2460">
    <property type="match status" value="1"/>
</dbReference>
<feature type="compositionally biased region" description="Low complexity" evidence="3">
    <location>
        <begin position="80"/>
        <end position="105"/>
    </location>
</feature>
<dbReference type="InterPro" id="IPR001753">
    <property type="entry name" value="Enoyl-CoA_hydra/iso"/>
</dbReference>
<dbReference type="PROSITE" id="PS00166">
    <property type="entry name" value="ENOYL_COA_HYDRATASE"/>
    <property type="match status" value="1"/>
</dbReference>
<keyword evidence="5" id="KW-1185">Reference proteome</keyword>
<accession>A0A9W8YVF7</accession>
<evidence type="ECO:0008006" key="6">
    <source>
        <dbReference type="Google" id="ProtNLM"/>
    </source>
</evidence>
<dbReference type="InterPro" id="IPR018376">
    <property type="entry name" value="Enoyl-CoA_hyd/isom_CS"/>
</dbReference>
<feature type="region of interest" description="Disordered" evidence="3">
    <location>
        <begin position="79"/>
        <end position="110"/>
    </location>
</feature>
<evidence type="ECO:0000256" key="1">
    <source>
        <dbReference type="ARBA" id="ARBA00005254"/>
    </source>
</evidence>
<dbReference type="SUPFAM" id="SSF52096">
    <property type="entry name" value="ClpP/crotonase"/>
    <property type="match status" value="1"/>
</dbReference>
<organism evidence="4 5">
    <name type="scientific">Gnomoniopsis smithogilvyi</name>
    <dbReference type="NCBI Taxonomy" id="1191159"/>
    <lineage>
        <taxon>Eukaryota</taxon>
        <taxon>Fungi</taxon>
        <taxon>Dikarya</taxon>
        <taxon>Ascomycota</taxon>
        <taxon>Pezizomycotina</taxon>
        <taxon>Sordariomycetes</taxon>
        <taxon>Sordariomycetidae</taxon>
        <taxon>Diaporthales</taxon>
        <taxon>Gnomoniaceae</taxon>
        <taxon>Gnomoniopsis</taxon>
    </lineage>
</organism>
<dbReference type="Gene3D" id="3.90.226.10">
    <property type="entry name" value="2-enoyl-CoA Hydratase, Chain A, domain 1"/>
    <property type="match status" value="1"/>
</dbReference>
<dbReference type="InterPro" id="IPR029045">
    <property type="entry name" value="ClpP/crotonase-like_dom_sf"/>
</dbReference>
<dbReference type="CDD" id="cd06558">
    <property type="entry name" value="crotonase-like"/>
    <property type="match status" value="1"/>
</dbReference>
<evidence type="ECO:0000256" key="3">
    <source>
        <dbReference type="SAM" id="MobiDB-lite"/>
    </source>
</evidence>
<dbReference type="Pfam" id="PF00378">
    <property type="entry name" value="ECH_1"/>
    <property type="match status" value="2"/>
</dbReference>
<dbReference type="EMBL" id="JAPEVB010000003">
    <property type="protein sequence ID" value="KAJ4391169.1"/>
    <property type="molecule type" value="Genomic_DNA"/>
</dbReference>
<dbReference type="NCBIfam" id="NF006108">
    <property type="entry name" value="PRK08259.1"/>
    <property type="match status" value="1"/>
</dbReference>
<comment type="caution">
    <text evidence="4">The sequence shown here is derived from an EMBL/GenBank/DDBJ whole genome shotgun (WGS) entry which is preliminary data.</text>
</comment>
<reference evidence="4" key="1">
    <citation type="submission" date="2022-10" db="EMBL/GenBank/DDBJ databases">
        <title>Tapping the CABI collections for fungal endophytes: first genome assemblies for Collariella, Neodidymelliopsis, Ascochyta clinopodiicola, Didymella pomorum, Didymosphaeria variabile, Neocosmospora piperis and Neocucurbitaria cava.</title>
        <authorList>
            <person name="Hill R."/>
        </authorList>
    </citation>
    <scope>NUCLEOTIDE SEQUENCE</scope>
    <source>
        <strain evidence="4">IMI 355082</strain>
    </source>
</reference>
<dbReference type="PANTHER" id="PTHR43802">
    <property type="entry name" value="ENOYL-COA HYDRATASE"/>
    <property type="match status" value="1"/>
</dbReference>
<comment type="similarity">
    <text evidence="1 2">Belongs to the enoyl-CoA hydratase/isomerase family.</text>
</comment>
<dbReference type="GO" id="GO:0003824">
    <property type="term" value="F:catalytic activity"/>
    <property type="evidence" value="ECO:0007669"/>
    <property type="project" value="InterPro"/>
</dbReference>
<dbReference type="OrthoDB" id="2018133at2759"/>
<dbReference type="AlphaFoldDB" id="A0A9W8YVF7"/>